<evidence type="ECO:0000256" key="1">
    <source>
        <dbReference type="ARBA" id="ARBA00004613"/>
    </source>
</evidence>
<keyword evidence="9" id="KW-1185">Reference proteome</keyword>
<evidence type="ECO:0000256" key="5">
    <source>
        <dbReference type="ARBA" id="ARBA00023157"/>
    </source>
</evidence>
<dbReference type="GO" id="GO:0070996">
    <property type="term" value="F:type 1 melanocortin receptor binding"/>
    <property type="evidence" value="ECO:0007669"/>
    <property type="project" value="TreeGrafter"/>
</dbReference>
<dbReference type="GO" id="GO:0005184">
    <property type="term" value="F:neuropeptide hormone activity"/>
    <property type="evidence" value="ECO:0007669"/>
    <property type="project" value="TreeGrafter"/>
</dbReference>
<evidence type="ECO:0000313" key="8">
    <source>
        <dbReference type="Ensembl" id="ENSNFUP00015049606.1"/>
    </source>
</evidence>
<keyword evidence="2" id="KW-0964">Secreted</keyword>
<dbReference type="AlphaFoldDB" id="A0A8C6PXI2"/>
<dbReference type="GO" id="GO:0005615">
    <property type="term" value="C:extracellular space"/>
    <property type="evidence" value="ECO:0007669"/>
    <property type="project" value="TreeGrafter"/>
</dbReference>
<feature type="disulfide bond" evidence="6">
    <location>
        <begin position="103"/>
        <end position="110"/>
    </location>
</feature>
<keyword evidence="5 6" id="KW-1015">Disulfide bond</keyword>
<evidence type="ECO:0000259" key="7">
    <source>
        <dbReference type="PROSITE" id="PS51150"/>
    </source>
</evidence>
<keyword evidence="3" id="KW-0732">Signal</keyword>
<evidence type="ECO:0000256" key="3">
    <source>
        <dbReference type="ARBA" id="ARBA00022729"/>
    </source>
</evidence>
<dbReference type="InterPro" id="IPR007733">
    <property type="entry name" value="Agouti"/>
</dbReference>
<dbReference type="SUPFAM" id="SSF57055">
    <property type="entry name" value="Agouti-related protein"/>
    <property type="match status" value="1"/>
</dbReference>
<feature type="disulfide bond" evidence="6">
    <location>
        <begin position="94"/>
        <end position="112"/>
    </location>
</feature>
<dbReference type="GeneTree" id="ENSGT00520000062345"/>
<dbReference type="GO" id="GO:2000253">
    <property type="term" value="P:positive regulation of feeding behavior"/>
    <property type="evidence" value="ECO:0007669"/>
    <property type="project" value="TreeGrafter"/>
</dbReference>
<keyword evidence="4" id="KW-0960">Knottin</keyword>
<proteinExistence type="predicted"/>
<organism evidence="8 9">
    <name type="scientific">Nothobranchius furzeri</name>
    <name type="common">Turquoise killifish</name>
    <dbReference type="NCBI Taxonomy" id="105023"/>
    <lineage>
        <taxon>Eukaryota</taxon>
        <taxon>Metazoa</taxon>
        <taxon>Chordata</taxon>
        <taxon>Craniata</taxon>
        <taxon>Vertebrata</taxon>
        <taxon>Euteleostomi</taxon>
        <taxon>Actinopterygii</taxon>
        <taxon>Neopterygii</taxon>
        <taxon>Teleostei</taxon>
        <taxon>Neoteleostei</taxon>
        <taxon>Acanthomorphata</taxon>
        <taxon>Ovalentaria</taxon>
        <taxon>Atherinomorphae</taxon>
        <taxon>Cyprinodontiformes</taxon>
        <taxon>Nothobranchiidae</taxon>
        <taxon>Nothobranchius</taxon>
    </lineage>
</organism>
<dbReference type="GO" id="GO:0007218">
    <property type="term" value="P:neuropeptide signaling pathway"/>
    <property type="evidence" value="ECO:0007669"/>
    <property type="project" value="TreeGrafter"/>
</dbReference>
<dbReference type="SMART" id="SM00792">
    <property type="entry name" value="Agouti"/>
    <property type="match status" value="1"/>
</dbReference>
<sequence>FMDSPILTHNKDGCCWFSVKLMSRLVEANQLFQVVFGEIKCFKVNTFSGRVTFLLSYQTVSPSPKSFPPTHVALSSVMSECSLLGQSCTLLCGCCDPCATCHCRFFNTICFCRKSSFHCEKKTSNSRKAKQSERAALK</sequence>
<reference evidence="8" key="2">
    <citation type="submission" date="2025-08" db="UniProtKB">
        <authorList>
            <consortium name="Ensembl"/>
        </authorList>
    </citation>
    <scope>IDENTIFICATION</scope>
</reference>
<comment type="subcellular location">
    <subcellularLocation>
        <location evidence="1">Secreted</location>
    </subcellularLocation>
</comment>
<dbReference type="Pfam" id="PF05039">
    <property type="entry name" value="Agouti"/>
    <property type="match status" value="1"/>
</dbReference>
<name>A0A8C6PXI2_NOTFU</name>
<dbReference type="PROSITE" id="PS51150">
    <property type="entry name" value="AGOUTI_2"/>
    <property type="match status" value="1"/>
</dbReference>
<feature type="domain" description="Agouti" evidence="7">
    <location>
        <begin position="81"/>
        <end position="119"/>
    </location>
</feature>
<reference evidence="8" key="1">
    <citation type="submission" date="2014-08" db="EMBL/GenBank/DDBJ databases">
        <authorList>
            <person name="Senf B."/>
            <person name="Petzold A."/>
            <person name="Downie B.R."/>
            <person name="Koch P."/>
            <person name="Platzer M."/>
        </authorList>
    </citation>
    <scope>NUCLEOTIDE SEQUENCE [LARGE SCALE GENOMIC DNA]</scope>
    <source>
        <strain evidence="8">GRZ</strain>
    </source>
</reference>
<protein>
    <recommendedName>
        <fullName evidence="7">Agouti domain-containing protein</fullName>
    </recommendedName>
</protein>
<dbReference type="GO" id="GO:0009755">
    <property type="term" value="P:hormone-mediated signaling pathway"/>
    <property type="evidence" value="ECO:0007669"/>
    <property type="project" value="InterPro"/>
</dbReference>
<reference evidence="8" key="3">
    <citation type="submission" date="2025-09" db="UniProtKB">
        <authorList>
            <consortium name="Ensembl"/>
        </authorList>
    </citation>
    <scope>IDENTIFICATION</scope>
</reference>
<dbReference type="Proteomes" id="UP000694548">
    <property type="component" value="Chromosome sgr08"/>
</dbReference>
<dbReference type="PANTHER" id="PTHR16551">
    <property type="entry name" value="AGOUTI RELATED"/>
    <property type="match status" value="1"/>
</dbReference>
<dbReference type="Ensembl" id="ENSNFUT00015051742.1">
    <property type="protein sequence ID" value="ENSNFUP00015049606.1"/>
    <property type="gene ID" value="ENSNFUG00015023355.1"/>
</dbReference>
<dbReference type="InterPro" id="IPR036836">
    <property type="entry name" value="Agouti_dom_sf"/>
</dbReference>
<dbReference type="GO" id="GO:0008343">
    <property type="term" value="P:adult feeding behavior"/>
    <property type="evidence" value="ECO:0007669"/>
    <property type="project" value="TreeGrafter"/>
</dbReference>
<dbReference type="PANTHER" id="PTHR16551:SF5">
    <property type="entry name" value="AGOUTI-RELATED PEPTIDE 2"/>
    <property type="match status" value="1"/>
</dbReference>
<feature type="disulfide bond" evidence="6">
    <location>
        <begin position="98"/>
        <end position="119"/>
    </location>
</feature>
<evidence type="ECO:0000256" key="4">
    <source>
        <dbReference type="ARBA" id="ARBA00022854"/>
    </source>
</evidence>
<comment type="caution">
    <text evidence="6">Lacks conserved residue(s) required for the propagation of feature annotation.</text>
</comment>
<dbReference type="Gene3D" id="4.10.760.10">
    <property type="entry name" value="Agouti domain"/>
    <property type="match status" value="1"/>
</dbReference>
<evidence type="ECO:0000313" key="9">
    <source>
        <dbReference type="Proteomes" id="UP000694548"/>
    </source>
</evidence>
<evidence type="ECO:0000256" key="6">
    <source>
        <dbReference type="PROSITE-ProRule" id="PRU00494"/>
    </source>
</evidence>
<accession>A0A8C6PXI2</accession>
<evidence type="ECO:0000256" key="2">
    <source>
        <dbReference type="ARBA" id="ARBA00022525"/>
    </source>
</evidence>
<dbReference type="InterPro" id="IPR027300">
    <property type="entry name" value="Agouti_dom"/>
</dbReference>